<feature type="compositionally biased region" description="Polar residues" evidence="2">
    <location>
        <begin position="693"/>
        <end position="702"/>
    </location>
</feature>
<dbReference type="Gene3D" id="1.10.1070.11">
    <property type="entry name" value="Phosphatidylinositol 3-/4-kinase, catalytic domain"/>
    <property type="match status" value="1"/>
</dbReference>
<dbReference type="InterPro" id="IPR003152">
    <property type="entry name" value="FATC_dom"/>
</dbReference>
<feature type="region of interest" description="Disordered" evidence="2">
    <location>
        <begin position="155"/>
        <end position="174"/>
    </location>
</feature>
<name>A0A0R0LVD0_9MICR</name>
<dbReference type="GO" id="GO:0000723">
    <property type="term" value="P:telomere maintenance"/>
    <property type="evidence" value="ECO:0007669"/>
    <property type="project" value="TreeGrafter"/>
</dbReference>
<dbReference type="SMART" id="SM00146">
    <property type="entry name" value="PI3Kc"/>
    <property type="match status" value="1"/>
</dbReference>
<feature type="compositionally biased region" description="Basic and acidic residues" evidence="2">
    <location>
        <begin position="703"/>
        <end position="714"/>
    </location>
</feature>
<keyword evidence="1" id="KW-0175">Coiled coil</keyword>
<dbReference type="GO" id="GO:0004674">
    <property type="term" value="F:protein serine/threonine kinase activity"/>
    <property type="evidence" value="ECO:0007669"/>
    <property type="project" value="UniProtKB-KW"/>
</dbReference>
<dbReference type="OrthoDB" id="381190at2759"/>
<dbReference type="VEuPathDB" id="MicrosporidiaDB:M153_10270003"/>
<feature type="domain" description="FATC" evidence="4">
    <location>
        <begin position="1012"/>
        <end position="1042"/>
    </location>
</feature>
<dbReference type="SUPFAM" id="SSF56112">
    <property type="entry name" value="Protein kinase-like (PK-like)"/>
    <property type="match status" value="2"/>
</dbReference>
<dbReference type="Proteomes" id="UP000051530">
    <property type="component" value="Unassembled WGS sequence"/>
</dbReference>
<feature type="domain" description="PI3K/PI4K catalytic" evidence="3">
    <location>
        <begin position="585"/>
        <end position="1042"/>
    </location>
</feature>
<dbReference type="Pfam" id="PF02260">
    <property type="entry name" value="FATC"/>
    <property type="match status" value="1"/>
</dbReference>
<keyword evidence="6" id="KW-1185">Reference proteome</keyword>
<dbReference type="AlphaFoldDB" id="A0A0R0LVD0"/>
<dbReference type="InterPro" id="IPR036940">
    <property type="entry name" value="PI3/4_kinase_cat_sf"/>
</dbReference>
<keyword evidence="5" id="KW-0808">Transferase</keyword>
<feature type="coiled-coil region" evidence="1">
    <location>
        <begin position="1004"/>
        <end position="1031"/>
    </location>
</feature>
<evidence type="ECO:0000259" key="4">
    <source>
        <dbReference type="PROSITE" id="PS51190"/>
    </source>
</evidence>
<comment type="caution">
    <text evidence="5">The sequence shown here is derived from an EMBL/GenBank/DDBJ whole genome shotgun (WGS) entry which is preliminary data.</text>
</comment>
<dbReference type="GO" id="GO:0005634">
    <property type="term" value="C:nucleus"/>
    <property type="evidence" value="ECO:0007669"/>
    <property type="project" value="UniProtKB-SubCell"/>
</dbReference>
<proteinExistence type="predicted"/>
<feature type="region of interest" description="Disordered" evidence="2">
    <location>
        <begin position="685"/>
        <end position="714"/>
    </location>
</feature>
<dbReference type="Gene3D" id="3.30.1010.10">
    <property type="entry name" value="Phosphatidylinositol 3-kinase Catalytic Subunit, Chain A, domain 4"/>
    <property type="match status" value="1"/>
</dbReference>
<dbReference type="GO" id="GO:0005694">
    <property type="term" value="C:chromosome"/>
    <property type="evidence" value="ECO:0007669"/>
    <property type="project" value="TreeGrafter"/>
</dbReference>
<feature type="compositionally biased region" description="Basic residues" evidence="2">
    <location>
        <begin position="165"/>
        <end position="174"/>
    </location>
</feature>
<dbReference type="GO" id="GO:0006281">
    <property type="term" value="P:DNA repair"/>
    <property type="evidence" value="ECO:0007669"/>
    <property type="project" value="TreeGrafter"/>
</dbReference>
<dbReference type="EMBL" id="LGUB01000375">
    <property type="protein sequence ID" value="KRH93347.1"/>
    <property type="molecule type" value="Genomic_DNA"/>
</dbReference>
<reference evidence="5 6" key="1">
    <citation type="submission" date="2015-07" db="EMBL/GenBank/DDBJ databases">
        <title>The genome of Pseudoloma neurophilia, a relevant intracellular parasite of the zebrafish.</title>
        <authorList>
            <person name="Ndikumana S."/>
            <person name="Pelin A."/>
            <person name="Sanders J."/>
            <person name="Corradi N."/>
        </authorList>
    </citation>
    <scope>NUCLEOTIDE SEQUENCE [LARGE SCALE GENOMIC DNA]</scope>
    <source>
        <strain evidence="5 6">MK1</strain>
    </source>
</reference>
<organism evidence="5 6">
    <name type="scientific">Pseudoloma neurophilia</name>
    <dbReference type="NCBI Taxonomy" id="146866"/>
    <lineage>
        <taxon>Eukaryota</taxon>
        <taxon>Fungi</taxon>
        <taxon>Fungi incertae sedis</taxon>
        <taxon>Microsporidia</taxon>
        <taxon>Pseudoloma</taxon>
    </lineage>
</organism>
<feature type="non-terminal residue" evidence="5">
    <location>
        <position position="1"/>
    </location>
</feature>
<dbReference type="PANTHER" id="PTHR11139">
    <property type="entry name" value="ATAXIA TELANGIECTASIA MUTATED ATM -RELATED"/>
    <property type="match status" value="1"/>
</dbReference>
<dbReference type="InterPro" id="IPR000403">
    <property type="entry name" value="PI3/4_kinase_cat_dom"/>
</dbReference>
<evidence type="ECO:0000313" key="6">
    <source>
        <dbReference type="Proteomes" id="UP000051530"/>
    </source>
</evidence>
<sequence length="1042" mass="121031">DYSEQQGQFSVYSSKCALSFHDSLLLYTLNHDQSFDELRIKNEIVQHMIRNRDARGLFYWGLLNDKFYLNEFIKTKIDQNKPDSEFLYKETVEISKPVPFSIKGTLTPEYYTKLFESDYYQSSVSDLKLQAILLVTNKDNVGQAIKTAEKIVREHEENSNEPYKQNRKKSNQSKVYGKKGTLHQMICQSQDVESNFKSTSLFSKSLVFSTLFLLKARNSDSIETLLFYIRAGYSQILLEECLLRAMELFWEHEVLPNGPHSCSFLTDDTEECKGQHSCVRYVPFYDKYLFYEYDQDSCTYKLFLSETHAFERNDTHKRHSKSSSLSSNTVDDLNALFGAHFLVLLQSHPSWQVAPFFTQFIYKISHKKNKTKTDSPKTTIRTSRQSSLTTVSVYPNSYNTISTEKILFSLLSYMIDCNPWYCAYYGYVYCNKSRDMTEILKTGGDLTSKGTTKNQMYDYSEERFHNKDTITNNKIMKGLKVDASNPTYLFLNHAQIFFTVQAFTQVLLKIGKNGNENITTDEYPELARFKIPIPITSDHCYTQNKDNYVSDISKLKNITNDSIDAAFSNSSFANQTVTLVTISSFSKNISVFKSLQAPKRLIYTDQQGKCRSFMIKCNDELRKDSRMIGMYKLFYKIEEKRDYNRINEMVYRKCKNIWDNVEEKQESVVRPNRESAIRPNRESAIRQNRESAIRSNSESAIRSNRESAIRSNRESAIRQNRESAICSNSESTIRSNEQIPNTVATKIKADNENSEKCLDCASDLTICSHSVDFLNSNKNNCSCQSDNISILDQNVYDSFENGINGSLLRHYVVVPLGDKFGMIEWIGNLATIKSIVWEGNKRTIFNAWKKYKKKIEYKEFLKYEKETQSLLKYWFREKYRNTKEYYKNKYNYLNSLAITSAYGYFLGLGDRHLENINILTDSGTIVHIDLNLLFSKGKQLSVPEKVEFRMSKNIVDNLLIGKENGLFKVRFQEMINLIKKKQSMVEAHLLSFVYDPINELARPKQTITSLIKKLDKNVDELIKENTDKKNLSAMYVGWMPFL</sequence>
<dbReference type="PROSITE" id="PS51190">
    <property type="entry name" value="FATC"/>
    <property type="match status" value="1"/>
</dbReference>
<evidence type="ECO:0000256" key="1">
    <source>
        <dbReference type="SAM" id="Coils"/>
    </source>
</evidence>
<protein>
    <submittedName>
        <fullName evidence="5">Protein kinase of the PI-3 kinase family</fullName>
    </submittedName>
</protein>
<gene>
    <name evidence="5" type="ORF">M153_10270003</name>
</gene>
<dbReference type="SMART" id="SM01343">
    <property type="entry name" value="FATC"/>
    <property type="match status" value="1"/>
</dbReference>
<dbReference type="InterPro" id="IPR050517">
    <property type="entry name" value="DDR_Repair_Kinase"/>
</dbReference>
<dbReference type="Pfam" id="PF00454">
    <property type="entry name" value="PI3_PI4_kinase"/>
    <property type="match status" value="1"/>
</dbReference>
<dbReference type="GO" id="GO:0000077">
    <property type="term" value="P:DNA damage checkpoint signaling"/>
    <property type="evidence" value="ECO:0007669"/>
    <property type="project" value="TreeGrafter"/>
</dbReference>
<dbReference type="PROSITE" id="PS50290">
    <property type="entry name" value="PI3_4_KINASE_3"/>
    <property type="match status" value="1"/>
</dbReference>
<dbReference type="InterPro" id="IPR011009">
    <property type="entry name" value="Kinase-like_dom_sf"/>
</dbReference>
<dbReference type="PANTHER" id="PTHR11139:SF125">
    <property type="entry name" value="SERINE_THREONINE-PROTEIN KINASE MEC1"/>
    <property type="match status" value="1"/>
</dbReference>
<accession>A0A0R0LVD0</accession>
<evidence type="ECO:0000259" key="3">
    <source>
        <dbReference type="PROSITE" id="PS50290"/>
    </source>
</evidence>
<evidence type="ECO:0000256" key="2">
    <source>
        <dbReference type="SAM" id="MobiDB-lite"/>
    </source>
</evidence>
<evidence type="ECO:0000313" key="5">
    <source>
        <dbReference type="EMBL" id="KRH93347.1"/>
    </source>
</evidence>
<keyword evidence="5" id="KW-0418">Kinase</keyword>